<dbReference type="AlphaFoldDB" id="A0AAU8DWL0"/>
<organism evidence="3">
    <name type="scientific">Pseudomonas sp. MYb327</name>
    <dbReference type="NCBI Taxonomy" id="2745230"/>
    <lineage>
        <taxon>Bacteria</taxon>
        <taxon>Pseudomonadati</taxon>
        <taxon>Pseudomonadota</taxon>
        <taxon>Gammaproteobacteria</taxon>
        <taxon>Pseudomonadales</taxon>
        <taxon>Pseudomonadaceae</taxon>
        <taxon>Pseudomonas</taxon>
    </lineage>
</organism>
<evidence type="ECO:0000313" key="3">
    <source>
        <dbReference type="EMBL" id="XCG72221.1"/>
    </source>
</evidence>
<dbReference type="CDD" id="cd03795">
    <property type="entry name" value="GT4_WfcD-like"/>
    <property type="match status" value="1"/>
</dbReference>
<accession>A0AAU8DWL0</accession>
<name>A0AAU8DWL0_9PSED</name>
<dbReference type="SUPFAM" id="SSF53756">
    <property type="entry name" value="UDP-Glycosyltransferase/glycogen phosphorylase"/>
    <property type="match status" value="1"/>
</dbReference>
<sequence length="369" mass="40959">MRILHFFKTALPETMGGVEQVIHQIARSSSNYGATSDVLSLSANPAPNAIEMGGYLAYQAKLNFQVASTGFSFSAISMFRRLAKDADIIHYHFPWPFMDVLHFACQVKKPTLVSYHSDIVNQQNLLKLYQPLQSKFLKSVDRIVASSPNYLKSSTVLAPFADKVDIIPIGLDEKSFPEPAAERIEHWKNIVGKGFFLFVGVLRYYKGLHTLLDAAHQTNFPIVIVGSGPKESELKAQAIRLGLSNVFFLGALPDEDKVALLSLSGCVVFPSHLRSEAFGITLLEGAMFGKPLISCEIGTGTTYINIADETGLVVPPNDAIALRKAMRLIWENPMRASEMGLKAQQRFQQHFTSEKMVSAYVDVYRDVLR</sequence>
<evidence type="ECO:0000259" key="1">
    <source>
        <dbReference type="Pfam" id="PF00534"/>
    </source>
</evidence>
<proteinExistence type="predicted"/>
<dbReference type="RefSeq" id="WP_339552724.1">
    <property type="nucleotide sequence ID" value="NZ_CP159258.1"/>
</dbReference>
<dbReference type="Pfam" id="PF00534">
    <property type="entry name" value="Glycos_transf_1"/>
    <property type="match status" value="1"/>
</dbReference>
<dbReference type="GO" id="GO:1901135">
    <property type="term" value="P:carbohydrate derivative metabolic process"/>
    <property type="evidence" value="ECO:0007669"/>
    <property type="project" value="UniProtKB-ARBA"/>
</dbReference>
<gene>
    <name evidence="3" type="ORF">ABVN21_15765</name>
</gene>
<feature type="domain" description="Glycosyl transferase family 1" evidence="1">
    <location>
        <begin position="191"/>
        <end position="345"/>
    </location>
</feature>
<dbReference type="EMBL" id="CP159258">
    <property type="protein sequence ID" value="XCG72221.1"/>
    <property type="molecule type" value="Genomic_DNA"/>
</dbReference>
<protein>
    <submittedName>
        <fullName evidence="3">Glycosyltransferase family 4 protein</fullName>
    </submittedName>
</protein>
<dbReference type="Gene3D" id="3.40.50.2000">
    <property type="entry name" value="Glycogen Phosphorylase B"/>
    <property type="match status" value="2"/>
</dbReference>
<dbReference type="Pfam" id="PF13439">
    <property type="entry name" value="Glyco_transf_4"/>
    <property type="match status" value="1"/>
</dbReference>
<dbReference type="PANTHER" id="PTHR12526:SF627">
    <property type="entry name" value="D-RHAMNOSYLTRANSFERASE WBPZ"/>
    <property type="match status" value="1"/>
</dbReference>
<dbReference type="InterPro" id="IPR001296">
    <property type="entry name" value="Glyco_trans_1"/>
</dbReference>
<dbReference type="GO" id="GO:0016757">
    <property type="term" value="F:glycosyltransferase activity"/>
    <property type="evidence" value="ECO:0007669"/>
    <property type="project" value="InterPro"/>
</dbReference>
<dbReference type="PANTHER" id="PTHR12526">
    <property type="entry name" value="GLYCOSYLTRANSFERASE"/>
    <property type="match status" value="1"/>
</dbReference>
<reference evidence="3" key="1">
    <citation type="submission" date="2024-06" db="EMBL/GenBank/DDBJ databases">
        <title>The Caenorhabditis elegans bacterial microbiome influences microsporidia infection through nutrient limitation and inhibiting parasite invasion.</title>
        <authorList>
            <person name="Tamim El Jarkass H."/>
            <person name="Castelblanco S."/>
            <person name="Kaur M."/>
            <person name="Wan Y.C."/>
            <person name="Ellis A.E."/>
            <person name="Sheldon R.D."/>
            <person name="Lien E.C."/>
            <person name="Burton N.O."/>
            <person name="Wright G.D."/>
            <person name="Reinke A.W."/>
        </authorList>
    </citation>
    <scope>NUCLEOTIDE SEQUENCE</scope>
    <source>
        <strain evidence="3">MYb327</strain>
    </source>
</reference>
<evidence type="ECO:0000259" key="2">
    <source>
        <dbReference type="Pfam" id="PF13439"/>
    </source>
</evidence>
<feature type="domain" description="Glycosyltransferase subfamily 4-like N-terminal" evidence="2">
    <location>
        <begin position="15"/>
        <end position="173"/>
    </location>
</feature>
<dbReference type="InterPro" id="IPR028098">
    <property type="entry name" value="Glyco_trans_4-like_N"/>
</dbReference>